<dbReference type="GO" id="GO:0003723">
    <property type="term" value="F:RNA binding"/>
    <property type="evidence" value="ECO:0007669"/>
    <property type="project" value="UniProtKB-UniRule"/>
</dbReference>
<dbReference type="PANTHER" id="PTHR15481:SF0">
    <property type="entry name" value="LD23870P-RELATED"/>
    <property type="match status" value="1"/>
</dbReference>
<sequence length="212" mass="24244">MPPRSPSYARSVSRGRSYTRSPIPRSRTPSRSRSRTPRTRRHSRSRSRSPRRSPSPRRYRARSYSRSRSFSRSRSRSRSISPLPRSSKIVIEKLTKNINLAHLREIFSVYGEIADLDMPMNRQFQTNRGTAYILYASPASAERAIAHMHEGQLDGAKLSVSIVLPRRRFERSPPPRRPPPDRFGEPHRYRDGDMEGGTGATVRGRGGESESD</sequence>
<feature type="domain" description="RRM" evidence="8">
    <location>
        <begin position="87"/>
        <end position="165"/>
    </location>
</feature>
<dbReference type="AlphaFoldDB" id="A0A9P4JA10"/>
<evidence type="ECO:0000256" key="4">
    <source>
        <dbReference type="ARBA" id="ARBA00023187"/>
    </source>
</evidence>
<evidence type="ECO:0000256" key="3">
    <source>
        <dbReference type="ARBA" id="ARBA00022884"/>
    </source>
</evidence>
<dbReference type="InterPro" id="IPR035979">
    <property type="entry name" value="RBD_domain_sf"/>
</dbReference>
<dbReference type="InterPro" id="IPR012677">
    <property type="entry name" value="Nucleotide-bd_a/b_plait_sf"/>
</dbReference>
<evidence type="ECO:0000313" key="10">
    <source>
        <dbReference type="Proteomes" id="UP000799439"/>
    </source>
</evidence>
<name>A0A9P4JA10_9PEZI</name>
<evidence type="ECO:0000259" key="8">
    <source>
        <dbReference type="PROSITE" id="PS50102"/>
    </source>
</evidence>
<keyword evidence="4" id="KW-0508">mRNA splicing</keyword>
<evidence type="ECO:0000256" key="7">
    <source>
        <dbReference type="SAM" id="MobiDB-lite"/>
    </source>
</evidence>
<keyword evidence="5" id="KW-0539">Nucleus</keyword>
<dbReference type="PROSITE" id="PS50102">
    <property type="entry name" value="RRM"/>
    <property type="match status" value="1"/>
</dbReference>
<proteinExistence type="predicted"/>
<dbReference type="InterPro" id="IPR034201">
    <property type="entry name" value="RNPS1_RRM"/>
</dbReference>
<dbReference type="CDD" id="cd12365">
    <property type="entry name" value="RRM_RNPS1"/>
    <property type="match status" value="1"/>
</dbReference>
<comment type="subcellular location">
    <subcellularLocation>
        <location evidence="1">Nucleus</location>
    </subcellularLocation>
</comment>
<dbReference type="GO" id="GO:0061574">
    <property type="term" value="C:ASAP complex"/>
    <property type="evidence" value="ECO:0007669"/>
    <property type="project" value="TreeGrafter"/>
</dbReference>
<evidence type="ECO:0000256" key="2">
    <source>
        <dbReference type="ARBA" id="ARBA00022664"/>
    </source>
</evidence>
<organism evidence="9 10">
    <name type="scientific">Myriangium duriaei CBS 260.36</name>
    <dbReference type="NCBI Taxonomy" id="1168546"/>
    <lineage>
        <taxon>Eukaryota</taxon>
        <taxon>Fungi</taxon>
        <taxon>Dikarya</taxon>
        <taxon>Ascomycota</taxon>
        <taxon>Pezizomycotina</taxon>
        <taxon>Dothideomycetes</taxon>
        <taxon>Dothideomycetidae</taxon>
        <taxon>Myriangiales</taxon>
        <taxon>Myriangiaceae</taxon>
        <taxon>Myriangium</taxon>
    </lineage>
</organism>
<comment type="caution">
    <text evidence="9">The sequence shown here is derived from an EMBL/GenBank/DDBJ whole genome shotgun (WGS) entry which is preliminary data.</text>
</comment>
<evidence type="ECO:0000256" key="6">
    <source>
        <dbReference type="PROSITE-ProRule" id="PRU00176"/>
    </source>
</evidence>
<evidence type="ECO:0000256" key="5">
    <source>
        <dbReference type="ARBA" id="ARBA00023242"/>
    </source>
</evidence>
<keyword evidence="3 6" id="KW-0694">RNA-binding</keyword>
<feature type="compositionally biased region" description="Basic and acidic residues" evidence="7">
    <location>
        <begin position="170"/>
        <end position="193"/>
    </location>
</feature>
<evidence type="ECO:0000313" key="9">
    <source>
        <dbReference type="EMBL" id="KAF2157801.1"/>
    </source>
</evidence>
<dbReference type="GO" id="GO:0005654">
    <property type="term" value="C:nucleoplasm"/>
    <property type="evidence" value="ECO:0007669"/>
    <property type="project" value="TreeGrafter"/>
</dbReference>
<dbReference type="InterPro" id="IPR000504">
    <property type="entry name" value="RRM_dom"/>
</dbReference>
<dbReference type="PANTHER" id="PTHR15481">
    <property type="entry name" value="RIBONUCLEIC ACID BINDING PROTEIN S1"/>
    <property type="match status" value="1"/>
</dbReference>
<dbReference type="OrthoDB" id="252020at2759"/>
<feature type="compositionally biased region" description="Low complexity" evidence="7">
    <location>
        <begin position="16"/>
        <end position="27"/>
    </location>
</feature>
<keyword evidence="10" id="KW-1185">Reference proteome</keyword>
<dbReference type="EMBL" id="ML996081">
    <property type="protein sequence ID" value="KAF2157801.1"/>
    <property type="molecule type" value="Genomic_DNA"/>
</dbReference>
<dbReference type="GO" id="GO:0005737">
    <property type="term" value="C:cytoplasm"/>
    <property type="evidence" value="ECO:0007669"/>
    <property type="project" value="TreeGrafter"/>
</dbReference>
<protein>
    <submittedName>
        <fullName evidence="9">RNA-binding domain-containing protein</fullName>
    </submittedName>
</protein>
<dbReference type="SMART" id="SM00360">
    <property type="entry name" value="RRM"/>
    <property type="match status" value="1"/>
</dbReference>
<accession>A0A9P4JA10</accession>
<feature type="compositionally biased region" description="Basic residues" evidence="7">
    <location>
        <begin position="28"/>
        <end position="77"/>
    </location>
</feature>
<feature type="region of interest" description="Disordered" evidence="7">
    <location>
        <begin position="166"/>
        <end position="212"/>
    </location>
</feature>
<dbReference type="Gene3D" id="3.30.70.330">
    <property type="match status" value="1"/>
</dbReference>
<gene>
    <name evidence="9" type="ORF">K461DRAFT_24509</name>
</gene>
<keyword evidence="2" id="KW-0507">mRNA processing</keyword>
<dbReference type="SUPFAM" id="SSF54928">
    <property type="entry name" value="RNA-binding domain, RBD"/>
    <property type="match status" value="1"/>
</dbReference>
<feature type="region of interest" description="Disordered" evidence="7">
    <location>
        <begin position="1"/>
        <end position="83"/>
    </location>
</feature>
<reference evidence="9" key="1">
    <citation type="journal article" date="2020" name="Stud. Mycol.">
        <title>101 Dothideomycetes genomes: a test case for predicting lifestyles and emergence of pathogens.</title>
        <authorList>
            <person name="Haridas S."/>
            <person name="Albert R."/>
            <person name="Binder M."/>
            <person name="Bloem J."/>
            <person name="Labutti K."/>
            <person name="Salamov A."/>
            <person name="Andreopoulos B."/>
            <person name="Baker S."/>
            <person name="Barry K."/>
            <person name="Bills G."/>
            <person name="Bluhm B."/>
            <person name="Cannon C."/>
            <person name="Castanera R."/>
            <person name="Culley D."/>
            <person name="Daum C."/>
            <person name="Ezra D."/>
            <person name="Gonzalez J."/>
            <person name="Henrissat B."/>
            <person name="Kuo A."/>
            <person name="Liang C."/>
            <person name="Lipzen A."/>
            <person name="Lutzoni F."/>
            <person name="Magnuson J."/>
            <person name="Mondo S."/>
            <person name="Nolan M."/>
            <person name="Ohm R."/>
            <person name="Pangilinan J."/>
            <person name="Park H.-J."/>
            <person name="Ramirez L."/>
            <person name="Alfaro M."/>
            <person name="Sun H."/>
            <person name="Tritt A."/>
            <person name="Yoshinaga Y."/>
            <person name="Zwiers L.-H."/>
            <person name="Turgeon B."/>
            <person name="Goodwin S."/>
            <person name="Spatafora J."/>
            <person name="Crous P."/>
            <person name="Grigoriev I."/>
        </authorList>
    </citation>
    <scope>NUCLEOTIDE SEQUENCE</scope>
    <source>
        <strain evidence="9">CBS 260.36</strain>
    </source>
</reference>
<dbReference type="Proteomes" id="UP000799439">
    <property type="component" value="Unassembled WGS sequence"/>
</dbReference>
<dbReference type="Pfam" id="PF00076">
    <property type="entry name" value="RRM_1"/>
    <property type="match status" value="1"/>
</dbReference>
<evidence type="ECO:0000256" key="1">
    <source>
        <dbReference type="ARBA" id="ARBA00004123"/>
    </source>
</evidence>
<dbReference type="GO" id="GO:0000398">
    <property type="term" value="P:mRNA splicing, via spliceosome"/>
    <property type="evidence" value="ECO:0007669"/>
    <property type="project" value="TreeGrafter"/>
</dbReference>